<dbReference type="SUPFAM" id="SSF51658">
    <property type="entry name" value="Xylose isomerase-like"/>
    <property type="match status" value="1"/>
</dbReference>
<evidence type="ECO:0000259" key="1">
    <source>
        <dbReference type="Pfam" id="PF01261"/>
    </source>
</evidence>
<dbReference type="InterPro" id="IPR050312">
    <property type="entry name" value="IolE/XylAMocC-like"/>
</dbReference>
<dbReference type="EMBL" id="RJVA01000014">
    <property type="protein sequence ID" value="ROQ90651.1"/>
    <property type="molecule type" value="Genomic_DNA"/>
</dbReference>
<dbReference type="InterPro" id="IPR013022">
    <property type="entry name" value="Xyl_isomerase-like_TIM-brl"/>
</dbReference>
<proteinExistence type="predicted"/>
<gene>
    <name evidence="2" type="ORF">EDC27_2532</name>
</gene>
<evidence type="ECO:0000313" key="3">
    <source>
        <dbReference type="Proteomes" id="UP000276223"/>
    </source>
</evidence>
<keyword evidence="3" id="KW-1185">Reference proteome</keyword>
<dbReference type="Gene3D" id="3.20.20.150">
    <property type="entry name" value="Divalent-metal-dependent TIM barrel enzymes"/>
    <property type="match status" value="1"/>
</dbReference>
<comment type="caution">
    <text evidence="2">The sequence shown here is derived from an EMBL/GenBank/DDBJ whole genome shotgun (WGS) entry which is preliminary data.</text>
</comment>
<feature type="domain" description="Xylose isomerase-like TIM barrel" evidence="1">
    <location>
        <begin position="40"/>
        <end position="253"/>
    </location>
</feature>
<keyword evidence="2" id="KW-0413">Isomerase</keyword>
<reference evidence="2 3" key="1">
    <citation type="submission" date="2018-11" db="EMBL/GenBank/DDBJ databases">
        <title>Genomic Encyclopedia of Type Strains, Phase IV (KMG-IV): sequencing the most valuable type-strain genomes for metagenomic binning, comparative biology and taxonomic classification.</title>
        <authorList>
            <person name="Goeker M."/>
        </authorList>
    </citation>
    <scope>NUCLEOTIDE SEQUENCE [LARGE SCALE GENOMIC DNA]</scope>
    <source>
        <strain evidence="2 3">DSM 22027</strain>
    </source>
</reference>
<name>A0A3N1US16_9BACT</name>
<dbReference type="PANTHER" id="PTHR12110">
    <property type="entry name" value="HYDROXYPYRUVATE ISOMERASE"/>
    <property type="match status" value="1"/>
</dbReference>
<evidence type="ECO:0000313" key="2">
    <source>
        <dbReference type="EMBL" id="ROQ90651.1"/>
    </source>
</evidence>
<sequence>MGRFFGTQTPQSVRQVHVNMPWTMVPKYLDVIREERFHLELGFTGEDLDRLDWKALDGTVALLKSWGCRLTLHGPFWELCAGSCDALIRQVSLLRWHQMFDVAARVQPIQIVCHTGYDPRHHREQRGAWIQRALALWEPLVNRAQRQNVRLCLENVWEEDPSLHEEIFSRLDSPVFGFCLDVGHQHAFSRTSLREWLEVLSGHLMEVHLHDNDGTRDAHLPVGMGTIDFAYLFETLMRKGRRPLLTVEPHTREHLLKTLVNLDKVLPGTWVV</sequence>
<protein>
    <submittedName>
        <fullName evidence="2">Sugar phosphate isomerase/epimerase</fullName>
    </submittedName>
</protein>
<dbReference type="Proteomes" id="UP000276223">
    <property type="component" value="Unassembled WGS sequence"/>
</dbReference>
<accession>A0A3N1US16</accession>
<dbReference type="AlphaFoldDB" id="A0A3N1US16"/>
<dbReference type="Pfam" id="PF01261">
    <property type="entry name" value="AP_endonuc_2"/>
    <property type="match status" value="1"/>
</dbReference>
<dbReference type="GO" id="GO:0016853">
    <property type="term" value="F:isomerase activity"/>
    <property type="evidence" value="ECO:0007669"/>
    <property type="project" value="UniProtKB-KW"/>
</dbReference>
<dbReference type="OrthoDB" id="9801960at2"/>
<dbReference type="InterPro" id="IPR036237">
    <property type="entry name" value="Xyl_isomerase-like_sf"/>
</dbReference>
<dbReference type="RefSeq" id="WP_123290998.1">
    <property type="nucleotide sequence ID" value="NZ_RJVA01000014.1"/>
</dbReference>
<organism evidence="2 3">
    <name type="scientific">Desulfosoma caldarium</name>
    <dbReference type="NCBI Taxonomy" id="610254"/>
    <lineage>
        <taxon>Bacteria</taxon>
        <taxon>Pseudomonadati</taxon>
        <taxon>Thermodesulfobacteriota</taxon>
        <taxon>Syntrophobacteria</taxon>
        <taxon>Syntrophobacterales</taxon>
        <taxon>Syntrophobacteraceae</taxon>
        <taxon>Desulfosoma</taxon>
    </lineage>
</organism>